<feature type="domain" description="ABC transmembrane type-1" evidence="8">
    <location>
        <begin position="68"/>
        <end position="258"/>
    </location>
</feature>
<dbReference type="SUPFAM" id="SSF161098">
    <property type="entry name" value="MetI-like"/>
    <property type="match status" value="1"/>
</dbReference>
<dbReference type="PANTHER" id="PTHR32243:SF18">
    <property type="entry name" value="INNER MEMBRANE ABC TRANSPORTER PERMEASE PROTEIN YCJP"/>
    <property type="match status" value="1"/>
</dbReference>
<dbReference type="OrthoDB" id="8111552at2"/>
<dbReference type="PROSITE" id="PS50928">
    <property type="entry name" value="ABC_TM1"/>
    <property type="match status" value="1"/>
</dbReference>
<keyword evidence="10" id="KW-1185">Reference proteome</keyword>
<evidence type="ECO:0000313" key="10">
    <source>
        <dbReference type="Proteomes" id="UP000199470"/>
    </source>
</evidence>
<feature type="transmembrane region" description="Helical" evidence="7">
    <location>
        <begin position="12"/>
        <end position="33"/>
    </location>
</feature>
<name>A0A1I4UY09_9BURK</name>
<keyword evidence="6 7" id="KW-0472">Membrane</keyword>
<evidence type="ECO:0000256" key="7">
    <source>
        <dbReference type="RuleBase" id="RU363032"/>
    </source>
</evidence>
<feature type="transmembrane region" description="Helical" evidence="7">
    <location>
        <begin position="111"/>
        <end position="130"/>
    </location>
</feature>
<evidence type="ECO:0000313" key="9">
    <source>
        <dbReference type="EMBL" id="SFM93864.1"/>
    </source>
</evidence>
<sequence>MNKPLTLHLRTGAAWFFALLLFFPIFWLGLMAFKTEAQAISTPPLLFFSPTLQSFRDVLARDNYVGYAFNSLITSVLSTAIGLAIAIPAAYSMAFFPTRGTVGLLKFVLSSRYMPGVGALMPIYICYQYFGLLDSRIGLTIMFMLMNLPIMIWLLYTNLRELPREILEAARMDGATVGHEFRYIVLPLAVGGIASTALVCMVWAWNESFWSLNLGASNAGTLAWLIASYSSPEGLFWAKLSAASLMAIAPIMALGWFCQKQLVQGMTFGAVK</sequence>
<evidence type="ECO:0000256" key="3">
    <source>
        <dbReference type="ARBA" id="ARBA00022475"/>
    </source>
</evidence>
<feature type="transmembrane region" description="Helical" evidence="7">
    <location>
        <begin position="181"/>
        <end position="205"/>
    </location>
</feature>
<evidence type="ECO:0000256" key="1">
    <source>
        <dbReference type="ARBA" id="ARBA00004651"/>
    </source>
</evidence>
<dbReference type="RefSeq" id="WP_093391310.1">
    <property type="nucleotide sequence ID" value="NZ_FOTW01000055.1"/>
</dbReference>
<feature type="transmembrane region" description="Helical" evidence="7">
    <location>
        <begin position="137"/>
        <end position="156"/>
    </location>
</feature>
<evidence type="ECO:0000256" key="4">
    <source>
        <dbReference type="ARBA" id="ARBA00022692"/>
    </source>
</evidence>
<keyword evidence="2 7" id="KW-0813">Transport</keyword>
<comment type="subcellular location">
    <subcellularLocation>
        <location evidence="1 7">Cell membrane</location>
        <topology evidence="1 7">Multi-pass membrane protein</topology>
    </subcellularLocation>
</comment>
<reference evidence="9 10" key="1">
    <citation type="submission" date="2016-10" db="EMBL/GenBank/DDBJ databases">
        <authorList>
            <person name="de Groot N.N."/>
        </authorList>
    </citation>
    <scope>NUCLEOTIDE SEQUENCE [LARGE SCALE GENOMIC DNA]</scope>
    <source>
        <strain evidence="9 10">ATCC 43154</strain>
    </source>
</reference>
<accession>A0A1I4UY09</accession>
<dbReference type="GO" id="GO:0055085">
    <property type="term" value="P:transmembrane transport"/>
    <property type="evidence" value="ECO:0007669"/>
    <property type="project" value="InterPro"/>
</dbReference>
<protein>
    <submittedName>
        <fullName evidence="9">Sorbitol/mannitol transport system permease protein</fullName>
    </submittedName>
</protein>
<dbReference type="InterPro" id="IPR000515">
    <property type="entry name" value="MetI-like"/>
</dbReference>
<organism evidence="9 10">
    <name type="scientific">Rugamonas rubra</name>
    <dbReference type="NCBI Taxonomy" id="758825"/>
    <lineage>
        <taxon>Bacteria</taxon>
        <taxon>Pseudomonadati</taxon>
        <taxon>Pseudomonadota</taxon>
        <taxon>Betaproteobacteria</taxon>
        <taxon>Burkholderiales</taxon>
        <taxon>Oxalobacteraceae</taxon>
        <taxon>Telluria group</taxon>
        <taxon>Rugamonas</taxon>
    </lineage>
</organism>
<comment type="similarity">
    <text evidence="7">Belongs to the binding-protein-dependent transport system permease family.</text>
</comment>
<keyword evidence="4 7" id="KW-0812">Transmembrane</keyword>
<dbReference type="CDD" id="cd06261">
    <property type="entry name" value="TM_PBP2"/>
    <property type="match status" value="1"/>
</dbReference>
<dbReference type="Proteomes" id="UP000199470">
    <property type="component" value="Unassembled WGS sequence"/>
</dbReference>
<dbReference type="Pfam" id="PF00528">
    <property type="entry name" value="BPD_transp_1"/>
    <property type="match status" value="1"/>
</dbReference>
<dbReference type="GO" id="GO:0005886">
    <property type="term" value="C:plasma membrane"/>
    <property type="evidence" value="ECO:0007669"/>
    <property type="project" value="UniProtKB-SubCell"/>
</dbReference>
<gene>
    <name evidence="9" type="ORF">SAMN02982985_05858</name>
</gene>
<dbReference type="EMBL" id="FOTW01000055">
    <property type="protein sequence ID" value="SFM93864.1"/>
    <property type="molecule type" value="Genomic_DNA"/>
</dbReference>
<evidence type="ECO:0000256" key="5">
    <source>
        <dbReference type="ARBA" id="ARBA00022989"/>
    </source>
</evidence>
<keyword evidence="3" id="KW-1003">Cell membrane</keyword>
<evidence type="ECO:0000256" key="6">
    <source>
        <dbReference type="ARBA" id="ARBA00023136"/>
    </source>
</evidence>
<dbReference type="AlphaFoldDB" id="A0A1I4UY09"/>
<dbReference type="Gene3D" id="1.10.3720.10">
    <property type="entry name" value="MetI-like"/>
    <property type="match status" value="1"/>
</dbReference>
<feature type="transmembrane region" description="Helical" evidence="7">
    <location>
        <begin position="64"/>
        <end position="91"/>
    </location>
</feature>
<feature type="transmembrane region" description="Helical" evidence="7">
    <location>
        <begin position="236"/>
        <end position="258"/>
    </location>
</feature>
<dbReference type="PANTHER" id="PTHR32243">
    <property type="entry name" value="MALTOSE TRANSPORT SYSTEM PERMEASE-RELATED"/>
    <property type="match status" value="1"/>
</dbReference>
<proteinExistence type="inferred from homology"/>
<dbReference type="STRING" id="758825.SAMN02982985_05858"/>
<evidence type="ECO:0000259" key="8">
    <source>
        <dbReference type="PROSITE" id="PS50928"/>
    </source>
</evidence>
<dbReference type="InterPro" id="IPR050901">
    <property type="entry name" value="BP-dep_ABC_trans_perm"/>
</dbReference>
<keyword evidence="5 7" id="KW-1133">Transmembrane helix</keyword>
<dbReference type="InterPro" id="IPR035906">
    <property type="entry name" value="MetI-like_sf"/>
</dbReference>
<evidence type="ECO:0000256" key="2">
    <source>
        <dbReference type="ARBA" id="ARBA00022448"/>
    </source>
</evidence>